<evidence type="ECO:0000313" key="3">
    <source>
        <dbReference type="Proteomes" id="UP000054454"/>
    </source>
</evidence>
<comment type="caution">
    <text evidence="2">The sequence shown here is derived from an EMBL/GenBank/DDBJ whole genome shotgun (WGS) entry which is preliminary data.</text>
</comment>
<sequence>MPFTNSPCCTLLPVLSDYTPKGFMTKVSNLDAYVIGNNKKRTLVCVYDIFGFWPQTKQCVDLLSSGLDARIIMPDFFKKKPYPIDRFPPDTPEKRKEFSDFISGPADPEKNLEVLGSIIKEVKQDETESLGVLGFCWGGKLSVLGGGHFGDELKSVAMIHPAMVDPKDAANLKVPVCSLLSKDEPVDQCNEFEKIVKTKSFADACIFKTFDTMHHGFMAARSDLTNSENVANFREGVKVLINFFKNTL</sequence>
<dbReference type="InterPro" id="IPR029058">
    <property type="entry name" value="AB_hydrolase_fold"/>
</dbReference>
<feature type="domain" description="Dienelactone hydrolase" evidence="1">
    <location>
        <begin position="31"/>
        <end position="246"/>
    </location>
</feature>
<dbReference type="SUPFAM" id="SSF53474">
    <property type="entry name" value="alpha/beta-Hydrolases"/>
    <property type="match status" value="1"/>
</dbReference>
<dbReference type="InterPro" id="IPR002925">
    <property type="entry name" value="Dienelactn_hydro"/>
</dbReference>
<dbReference type="AlphaFoldDB" id="A0A0W4ZIG6"/>
<dbReference type="PANTHER" id="PTHR47668:SF1">
    <property type="entry name" value="DIENELACTONE HYDROLASE DOMAIN-CONTAINING PROTEIN-RELATED"/>
    <property type="match status" value="1"/>
</dbReference>
<proteinExistence type="predicted"/>
<gene>
    <name evidence="2" type="ORF">T552_02032</name>
</gene>
<keyword evidence="3" id="KW-1185">Reference proteome</keyword>
<dbReference type="Pfam" id="PF01738">
    <property type="entry name" value="DLH"/>
    <property type="match status" value="1"/>
</dbReference>
<dbReference type="Proteomes" id="UP000054454">
    <property type="component" value="Unassembled WGS sequence"/>
</dbReference>
<dbReference type="OrthoDB" id="2147163at2759"/>
<protein>
    <recommendedName>
        <fullName evidence="1">Dienelactone hydrolase domain-containing protein</fullName>
    </recommendedName>
</protein>
<evidence type="ECO:0000259" key="1">
    <source>
        <dbReference type="Pfam" id="PF01738"/>
    </source>
</evidence>
<dbReference type="GO" id="GO:0016787">
    <property type="term" value="F:hydrolase activity"/>
    <property type="evidence" value="ECO:0007669"/>
    <property type="project" value="InterPro"/>
</dbReference>
<dbReference type="RefSeq" id="XP_018225882.1">
    <property type="nucleotide sequence ID" value="XM_018370592.1"/>
</dbReference>
<dbReference type="Gene3D" id="3.40.50.1820">
    <property type="entry name" value="alpha/beta hydrolase"/>
    <property type="match status" value="1"/>
</dbReference>
<reference evidence="3" key="1">
    <citation type="journal article" date="2016" name="Nat. Commun.">
        <title>Genome analysis of three Pneumocystis species reveals adaptation mechanisms to life exclusively in mammalian hosts.</title>
        <authorList>
            <person name="Ma L."/>
            <person name="Chen Z."/>
            <person name="Huang D.W."/>
            <person name="Kutty G."/>
            <person name="Ishihara M."/>
            <person name="Wang H."/>
            <person name="Abouelleil A."/>
            <person name="Bishop L."/>
            <person name="Davey E."/>
            <person name="Deng R."/>
            <person name="Deng X."/>
            <person name="Fan L."/>
            <person name="Fantoni G."/>
            <person name="Fitzgerald M."/>
            <person name="Gogineni E."/>
            <person name="Goldberg J.M."/>
            <person name="Handley G."/>
            <person name="Hu X."/>
            <person name="Huber C."/>
            <person name="Jiao X."/>
            <person name="Jones K."/>
            <person name="Levin J.Z."/>
            <person name="Liu Y."/>
            <person name="Macdonald P."/>
            <person name="Melnikov A."/>
            <person name="Raley C."/>
            <person name="Sassi M."/>
            <person name="Sherman B.T."/>
            <person name="Song X."/>
            <person name="Sykes S."/>
            <person name="Tran B."/>
            <person name="Walsh L."/>
            <person name="Xia Y."/>
            <person name="Yang J."/>
            <person name="Young S."/>
            <person name="Zeng Q."/>
            <person name="Zheng X."/>
            <person name="Stephens R."/>
            <person name="Nusbaum C."/>
            <person name="Birren B.W."/>
            <person name="Azadi P."/>
            <person name="Lempicki R.A."/>
            <person name="Cuomo C.A."/>
            <person name="Kovacs J.A."/>
        </authorList>
    </citation>
    <scope>NUCLEOTIDE SEQUENCE [LARGE SCALE GENOMIC DNA]</scope>
    <source>
        <strain evidence="3">B80</strain>
    </source>
</reference>
<dbReference type="VEuPathDB" id="FungiDB:T552_02032"/>
<organism evidence="2 3">
    <name type="scientific">Pneumocystis carinii (strain B80)</name>
    <name type="common">Rat pneumocystis pneumonia agent</name>
    <name type="synonym">Pneumocystis carinii f. sp. carinii</name>
    <dbReference type="NCBI Taxonomy" id="1408658"/>
    <lineage>
        <taxon>Eukaryota</taxon>
        <taxon>Fungi</taxon>
        <taxon>Dikarya</taxon>
        <taxon>Ascomycota</taxon>
        <taxon>Taphrinomycotina</taxon>
        <taxon>Pneumocystomycetes</taxon>
        <taxon>Pneumocystaceae</taxon>
        <taxon>Pneumocystis</taxon>
    </lineage>
</organism>
<name>A0A0W4ZIG6_PNEC8</name>
<dbReference type="GeneID" id="28936795"/>
<dbReference type="PANTHER" id="PTHR47668">
    <property type="entry name" value="DIENELACTONE HYDROLASE FAMILY PROTEIN (AFU_ORTHOLOGUE AFUA_6G01940)"/>
    <property type="match status" value="1"/>
</dbReference>
<dbReference type="EMBL" id="LFVZ01000008">
    <property type="protein sequence ID" value="KTW28173.1"/>
    <property type="molecule type" value="Genomic_DNA"/>
</dbReference>
<accession>A0A0W4ZIG6</accession>
<evidence type="ECO:0000313" key="2">
    <source>
        <dbReference type="EMBL" id="KTW28173.1"/>
    </source>
</evidence>